<proteinExistence type="predicted"/>
<accession>A0A7W4ZB84</accession>
<keyword evidence="1" id="KW-0732">Signal</keyword>
<dbReference type="Proteomes" id="UP000535937">
    <property type="component" value="Unassembled WGS sequence"/>
</dbReference>
<organism evidence="3 4">
    <name type="scientific">Microbulbifer rhizosphaerae</name>
    <dbReference type="NCBI Taxonomy" id="1562603"/>
    <lineage>
        <taxon>Bacteria</taxon>
        <taxon>Pseudomonadati</taxon>
        <taxon>Pseudomonadota</taxon>
        <taxon>Gammaproteobacteria</taxon>
        <taxon>Cellvibrionales</taxon>
        <taxon>Microbulbiferaceae</taxon>
        <taxon>Microbulbifer</taxon>
    </lineage>
</organism>
<evidence type="ECO:0000313" key="3">
    <source>
        <dbReference type="EMBL" id="MBB3063356.1"/>
    </source>
</evidence>
<feature type="domain" description="PepSY" evidence="2">
    <location>
        <begin position="53"/>
        <end position="107"/>
    </location>
</feature>
<feature type="chain" id="PRO_5030877100" evidence="1">
    <location>
        <begin position="29"/>
        <end position="109"/>
    </location>
</feature>
<feature type="signal peptide" evidence="1">
    <location>
        <begin position="1"/>
        <end position="28"/>
    </location>
</feature>
<dbReference type="InterPro" id="IPR025711">
    <property type="entry name" value="PepSY"/>
</dbReference>
<dbReference type="Gene3D" id="3.10.450.40">
    <property type="match status" value="1"/>
</dbReference>
<evidence type="ECO:0000256" key="1">
    <source>
        <dbReference type="SAM" id="SignalP"/>
    </source>
</evidence>
<protein>
    <submittedName>
        <fullName evidence="3">Putative membrane protein YkoI</fullName>
    </submittedName>
</protein>
<dbReference type="RefSeq" id="WP_183463463.1">
    <property type="nucleotide sequence ID" value="NZ_JACHWZ010000029.1"/>
</dbReference>
<name>A0A7W4ZB84_9GAMM</name>
<comment type="caution">
    <text evidence="3">The sequence shown here is derived from an EMBL/GenBank/DDBJ whole genome shotgun (WGS) entry which is preliminary data.</text>
</comment>
<evidence type="ECO:0000259" key="2">
    <source>
        <dbReference type="Pfam" id="PF03413"/>
    </source>
</evidence>
<gene>
    <name evidence="3" type="ORF">FHS09_004214</name>
</gene>
<sequence length="109" mass="12027">MKSVSVALRPTSVVLALLLSLSAAPLHAELHVELIDGSVRYQAEFLRVQSNSISRDQAAEIVKRRYGGKILAISEVQKGGRSLYRIKGLSDKSQVYVVYVDKQSGRISR</sequence>
<keyword evidence="4" id="KW-1185">Reference proteome</keyword>
<dbReference type="EMBL" id="JACHWZ010000029">
    <property type="protein sequence ID" value="MBB3063356.1"/>
    <property type="molecule type" value="Genomic_DNA"/>
</dbReference>
<reference evidence="3 4" key="1">
    <citation type="submission" date="2020-08" db="EMBL/GenBank/DDBJ databases">
        <title>Genomic Encyclopedia of Type Strains, Phase III (KMG-III): the genomes of soil and plant-associated and newly described type strains.</title>
        <authorList>
            <person name="Whitman W."/>
        </authorList>
    </citation>
    <scope>NUCLEOTIDE SEQUENCE [LARGE SCALE GENOMIC DNA]</scope>
    <source>
        <strain evidence="3 4">CECT 8799</strain>
    </source>
</reference>
<dbReference type="Pfam" id="PF03413">
    <property type="entry name" value="PepSY"/>
    <property type="match status" value="1"/>
</dbReference>
<dbReference type="AlphaFoldDB" id="A0A7W4ZB84"/>
<evidence type="ECO:0000313" key="4">
    <source>
        <dbReference type="Proteomes" id="UP000535937"/>
    </source>
</evidence>